<proteinExistence type="predicted"/>
<comment type="caution">
    <text evidence="2">The sequence shown here is derived from an EMBL/GenBank/DDBJ whole genome shotgun (WGS) entry which is preliminary data.</text>
</comment>
<feature type="compositionally biased region" description="Basic residues" evidence="1">
    <location>
        <begin position="63"/>
        <end position="79"/>
    </location>
</feature>
<reference evidence="2 3" key="1">
    <citation type="journal article" date="2015" name="BMC Genomics">
        <title>Insights from the genome of Ophiocordyceps polyrhachis-furcata to pathogenicity and host specificity in insect fungi.</title>
        <authorList>
            <person name="Wichadakul D."/>
            <person name="Kobmoo N."/>
            <person name="Ingsriswang S."/>
            <person name="Tangphatsornruang S."/>
            <person name="Chantasingh D."/>
            <person name="Luangsa-ard J.J."/>
            <person name="Eurwilaichitr L."/>
        </authorList>
    </citation>
    <scope>NUCLEOTIDE SEQUENCE [LARGE SCALE GENOMIC DNA]</scope>
    <source>
        <strain evidence="2 3">BCC 54312</strain>
    </source>
</reference>
<accession>A0A367LM58</accession>
<dbReference type="AlphaFoldDB" id="A0A367LM58"/>
<gene>
    <name evidence="2" type="ORF">L249_3399</name>
</gene>
<feature type="compositionally biased region" description="Basic and acidic residues" evidence="1">
    <location>
        <begin position="41"/>
        <end position="55"/>
    </location>
</feature>
<evidence type="ECO:0000256" key="1">
    <source>
        <dbReference type="SAM" id="MobiDB-lite"/>
    </source>
</evidence>
<feature type="region of interest" description="Disordered" evidence="1">
    <location>
        <begin position="41"/>
        <end position="83"/>
    </location>
</feature>
<organism evidence="2 3">
    <name type="scientific">Ophiocordyceps polyrhachis-furcata BCC 54312</name>
    <dbReference type="NCBI Taxonomy" id="1330021"/>
    <lineage>
        <taxon>Eukaryota</taxon>
        <taxon>Fungi</taxon>
        <taxon>Dikarya</taxon>
        <taxon>Ascomycota</taxon>
        <taxon>Pezizomycotina</taxon>
        <taxon>Sordariomycetes</taxon>
        <taxon>Hypocreomycetidae</taxon>
        <taxon>Hypocreales</taxon>
        <taxon>Ophiocordycipitaceae</taxon>
        <taxon>Ophiocordyceps</taxon>
    </lineage>
</organism>
<keyword evidence="3" id="KW-1185">Reference proteome</keyword>
<sequence>MFVDLVFLAHSSSFQGGVSRPFYAVRLLLSLEFGVDKMAAESHDHRQRESGEKGEMGNGESRRIKKKEKRGRRGLKGSKKPSLSLNMEGVLDRRRQPVVVCTLIPTTLAETLQLKATKRPEILHTVVLLLASLPHTVILIPTPSPKEGLHRARGTGLESGLLLSYCAVFRGAYCTVSRGTPVGRLPL</sequence>
<dbReference type="EMBL" id="LKCN02000002">
    <property type="protein sequence ID" value="RCI15491.1"/>
    <property type="molecule type" value="Genomic_DNA"/>
</dbReference>
<evidence type="ECO:0000313" key="2">
    <source>
        <dbReference type="EMBL" id="RCI15491.1"/>
    </source>
</evidence>
<name>A0A367LM58_9HYPO</name>
<dbReference type="Proteomes" id="UP000253664">
    <property type="component" value="Unassembled WGS sequence"/>
</dbReference>
<evidence type="ECO:0000313" key="3">
    <source>
        <dbReference type="Proteomes" id="UP000253664"/>
    </source>
</evidence>
<protein>
    <submittedName>
        <fullName evidence="2">Uncharacterized protein</fullName>
    </submittedName>
</protein>